<dbReference type="InterPro" id="IPR007049">
    <property type="entry name" value="Carb-sel_porin_OprB"/>
</dbReference>
<protein>
    <submittedName>
        <fullName evidence="10">Outer membrane beta-barrel protein</fullName>
    </submittedName>
</protein>
<gene>
    <name evidence="10" type="ORF">FM996_16005</name>
</gene>
<dbReference type="InterPro" id="IPR011250">
    <property type="entry name" value="OMP/PagP_B-barrel"/>
</dbReference>
<evidence type="ECO:0000256" key="4">
    <source>
        <dbReference type="ARBA" id="ARBA00023136"/>
    </source>
</evidence>
<organism evidence="10 11">
    <name type="scientific">Methylosinus sporium</name>
    <dbReference type="NCBI Taxonomy" id="428"/>
    <lineage>
        <taxon>Bacteria</taxon>
        <taxon>Pseudomonadati</taxon>
        <taxon>Pseudomonadota</taxon>
        <taxon>Alphaproteobacteria</taxon>
        <taxon>Hyphomicrobiales</taxon>
        <taxon>Methylocystaceae</taxon>
        <taxon>Methylosinus</taxon>
    </lineage>
</organism>
<sequence>MRIAEKIDDEPMKPIRLALLATLILSSPARAADKPSKTSSAPPPAFTWAGLHIGLNAGGAIPIASGGTLEAGSGFTSRAFDLAAPDRDRAGASFGAQIGYDWQRGPWVYGLETDLNFLGLRRASTGIFPAPAAYGALGVAGYGLTSDENGDYFASIRGRLGYAFDSRLVYATGGVAAGGWRGASNLIFYGAGPLGLFFAPVSTSARMKFAVGAGIEQALDDHFSARLEYLYVDQQSQRRVYDNNFSFQFGARQRSAAHVLRLGLNYRFDPQDEARGGAETEDEKASDAAKSEDAAGHDEKAKKRGEKGERAAKAKDKEKTEKKDDKNGEELYSFHGQTTAVVQGYPKFPALYTGARSFPPKGLADAGSTSNLFMGLRLWKGAAVYLNPEVDLGYGLANSVGAASYVNGAVAKVGRAAPYMRFQRYFLRQIIGLDGGEKVEDPETGSYNEVLESTQNQLSGKVDKDRLILTIGKFSVPDIFDDNKYAHDPTTGFLNFGVNTLGAFDYAADSWGYTYGAALEWKQDWWTARGGLFQLSEIPNGPSIEPQIGRQFMGVAEFEARYDLFEQPGVIKFLAFADNGNLAKVQDAIDFAYLTGNFPPDVNNPWIRKRHVKVGGGVNVQQQLSKEIGFFLRASMSDGRFETVDYTDIDRSLSTGFTAAGALWGRDKDEIGGAMVFSGLAGPRVSYFGLGGTSVYIGDGRLSYAGEKVLETYYKYNVRDGVELTLDYQFIGNPAHNAARGPINVFGLRLHAQF</sequence>
<evidence type="ECO:0000256" key="3">
    <source>
        <dbReference type="ARBA" id="ARBA00022729"/>
    </source>
</evidence>
<accession>A0A549SLX3</accession>
<dbReference type="GO" id="GO:0008643">
    <property type="term" value="P:carbohydrate transport"/>
    <property type="evidence" value="ECO:0007669"/>
    <property type="project" value="InterPro"/>
</dbReference>
<keyword evidence="4" id="KW-0472">Membrane</keyword>
<feature type="region of interest" description="Disordered" evidence="8">
    <location>
        <begin position="271"/>
        <end position="329"/>
    </location>
</feature>
<keyword evidence="5" id="KW-0998">Cell outer membrane</keyword>
<evidence type="ECO:0000259" key="9">
    <source>
        <dbReference type="Pfam" id="PF13505"/>
    </source>
</evidence>
<evidence type="ECO:0000256" key="6">
    <source>
        <dbReference type="ARBA" id="ARBA00038306"/>
    </source>
</evidence>
<comment type="similarity">
    <text evidence="6">Belongs to the Omp25/RopB family.</text>
</comment>
<dbReference type="SUPFAM" id="SSF56925">
    <property type="entry name" value="OMPA-like"/>
    <property type="match status" value="1"/>
</dbReference>
<dbReference type="Pfam" id="PF04966">
    <property type="entry name" value="OprB"/>
    <property type="match status" value="1"/>
</dbReference>
<dbReference type="RefSeq" id="WP_142863851.1">
    <property type="nucleotide sequence ID" value="NZ_VJMF01000068.1"/>
</dbReference>
<dbReference type="Pfam" id="PF13505">
    <property type="entry name" value="OMP_b-brl"/>
    <property type="match status" value="1"/>
</dbReference>
<dbReference type="Gene3D" id="2.40.160.20">
    <property type="match status" value="1"/>
</dbReference>
<dbReference type="InterPro" id="IPR051692">
    <property type="entry name" value="OMP-like"/>
</dbReference>
<keyword evidence="3" id="KW-0732">Signal</keyword>
<evidence type="ECO:0000256" key="8">
    <source>
        <dbReference type="SAM" id="MobiDB-lite"/>
    </source>
</evidence>
<dbReference type="GO" id="GO:0015288">
    <property type="term" value="F:porin activity"/>
    <property type="evidence" value="ECO:0007669"/>
    <property type="project" value="InterPro"/>
</dbReference>
<dbReference type="Gene3D" id="2.40.160.180">
    <property type="entry name" value="Carbohydrate-selective porin OprB"/>
    <property type="match status" value="1"/>
</dbReference>
<dbReference type="Proteomes" id="UP000316781">
    <property type="component" value="Unassembled WGS sequence"/>
</dbReference>
<proteinExistence type="inferred from homology"/>
<evidence type="ECO:0000256" key="7">
    <source>
        <dbReference type="RuleBase" id="RU363072"/>
    </source>
</evidence>
<name>A0A549SLX3_METSR</name>
<feature type="domain" description="Outer membrane protein beta-barrel" evidence="9">
    <location>
        <begin position="20"/>
        <end position="268"/>
    </location>
</feature>
<dbReference type="InterPro" id="IPR027385">
    <property type="entry name" value="Beta-barrel_OMP"/>
</dbReference>
<evidence type="ECO:0000313" key="10">
    <source>
        <dbReference type="EMBL" id="TRL30612.1"/>
    </source>
</evidence>
<comment type="subcellular location">
    <subcellularLocation>
        <location evidence="1">Cell outer membrane</location>
    </subcellularLocation>
</comment>
<dbReference type="InterPro" id="IPR038673">
    <property type="entry name" value="OprB_sf"/>
</dbReference>
<dbReference type="PANTHER" id="PTHR34001:SF3">
    <property type="entry name" value="BLL7405 PROTEIN"/>
    <property type="match status" value="1"/>
</dbReference>
<evidence type="ECO:0000256" key="1">
    <source>
        <dbReference type="ARBA" id="ARBA00004442"/>
    </source>
</evidence>
<evidence type="ECO:0000256" key="5">
    <source>
        <dbReference type="ARBA" id="ARBA00023237"/>
    </source>
</evidence>
<comment type="similarity">
    <text evidence="2 7">Belongs to the OprB family.</text>
</comment>
<comment type="caution">
    <text evidence="10">The sequence shown here is derived from an EMBL/GenBank/DDBJ whole genome shotgun (WGS) entry which is preliminary data.</text>
</comment>
<dbReference type="AlphaFoldDB" id="A0A549SLX3"/>
<dbReference type="GO" id="GO:0009279">
    <property type="term" value="C:cell outer membrane"/>
    <property type="evidence" value="ECO:0007669"/>
    <property type="project" value="UniProtKB-SubCell"/>
</dbReference>
<evidence type="ECO:0000313" key="11">
    <source>
        <dbReference type="Proteomes" id="UP000316781"/>
    </source>
</evidence>
<dbReference type="PANTHER" id="PTHR34001">
    <property type="entry name" value="BLL7405 PROTEIN"/>
    <property type="match status" value="1"/>
</dbReference>
<reference evidence="10 11" key="1">
    <citation type="submission" date="2019-07" db="EMBL/GenBank/DDBJ databases">
        <title>Ln-dependent methylotrophs.</title>
        <authorList>
            <person name="Tani A."/>
        </authorList>
    </citation>
    <scope>NUCLEOTIDE SEQUENCE [LARGE SCALE GENOMIC DNA]</scope>
    <source>
        <strain evidence="10 11">SM89A</strain>
    </source>
</reference>
<evidence type="ECO:0000256" key="2">
    <source>
        <dbReference type="ARBA" id="ARBA00008769"/>
    </source>
</evidence>
<dbReference type="EMBL" id="VJMF01000068">
    <property type="protein sequence ID" value="TRL30612.1"/>
    <property type="molecule type" value="Genomic_DNA"/>
</dbReference>